<gene>
    <name evidence="10 14" type="primary">efp</name>
    <name evidence="14" type="ORF">IPV69_22145</name>
</gene>
<evidence type="ECO:0000256" key="4">
    <source>
        <dbReference type="ARBA" id="ARBA00009479"/>
    </source>
</evidence>
<dbReference type="InterPro" id="IPR011768">
    <property type="entry name" value="Transl_elongation_fac_P"/>
</dbReference>
<dbReference type="PANTHER" id="PTHR30053:SF14">
    <property type="entry name" value="TRANSLATION ELONGATION FACTOR KOW-LIKE DOMAIN-CONTAINING PROTEIN"/>
    <property type="match status" value="1"/>
</dbReference>
<keyword evidence="7 10" id="KW-0648">Protein biosynthesis</keyword>
<dbReference type="UniPathway" id="UPA00345"/>
<dbReference type="Proteomes" id="UP000593765">
    <property type="component" value="Chromosome"/>
</dbReference>
<dbReference type="Gene3D" id="2.40.50.140">
    <property type="entry name" value="Nucleic acid-binding proteins"/>
    <property type="match status" value="2"/>
</dbReference>
<keyword evidence="5 10" id="KW-0963">Cytoplasm</keyword>
<proteinExistence type="inferred from homology"/>
<dbReference type="Gene3D" id="2.30.30.30">
    <property type="match status" value="1"/>
</dbReference>
<evidence type="ECO:0000256" key="11">
    <source>
        <dbReference type="NCBIfam" id="TIGR00038"/>
    </source>
</evidence>
<keyword evidence="15" id="KW-1185">Reference proteome</keyword>
<dbReference type="InterPro" id="IPR015365">
    <property type="entry name" value="Elong-fact-P_C"/>
</dbReference>
<evidence type="ECO:0000313" key="15">
    <source>
        <dbReference type="Proteomes" id="UP000593765"/>
    </source>
</evidence>
<evidence type="ECO:0000256" key="3">
    <source>
        <dbReference type="ARBA" id="ARBA00004815"/>
    </source>
</evidence>
<keyword evidence="9" id="KW-0966">Cell projection</keyword>
<comment type="subcellular location">
    <subcellularLocation>
        <location evidence="1">Cell projection</location>
        <location evidence="1">Cilium</location>
    </subcellularLocation>
    <subcellularLocation>
        <location evidence="2">Cytoplasm</location>
        <location evidence="2">Cytoskeleton</location>
    </subcellularLocation>
</comment>
<comment type="pathway">
    <text evidence="3 10">Protein biosynthesis; polypeptide chain elongation.</text>
</comment>
<dbReference type="RefSeq" id="WP_206291908.1">
    <property type="nucleotide sequence ID" value="NZ_CP063458.1"/>
</dbReference>
<keyword evidence="6 10" id="KW-0251">Elongation factor</keyword>
<keyword evidence="8" id="KW-0206">Cytoskeleton</keyword>
<organism evidence="14 15">
    <name type="scientific">Humisphaera borealis</name>
    <dbReference type="NCBI Taxonomy" id="2807512"/>
    <lineage>
        <taxon>Bacteria</taxon>
        <taxon>Pseudomonadati</taxon>
        <taxon>Planctomycetota</taxon>
        <taxon>Phycisphaerae</taxon>
        <taxon>Tepidisphaerales</taxon>
        <taxon>Tepidisphaeraceae</taxon>
        <taxon>Humisphaera</taxon>
    </lineage>
</organism>
<evidence type="ECO:0000256" key="9">
    <source>
        <dbReference type="ARBA" id="ARBA00023273"/>
    </source>
</evidence>
<evidence type="ECO:0000313" key="14">
    <source>
        <dbReference type="EMBL" id="QOV88900.1"/>
    </source>
</evidence>
<dbReference type="KEGG" id="hbs:IPV69_22145"/>
<protein>
    <recommendedName>
        <fullName evidence="10 11">Elongation factor P</fullName>
        <shortName evidence="10">EF-P</shortName>
    </recommendedName>
</protein>
<evidence type="ECO:0000259" key="13">
    <source>
        <dbReference type="PROSITE" id="PS51336"/>
    </source>
</evidence>
<evidence type="ECO:0000256" key="10">
    <source>
        <dbReference type="HAMAP-Rule" id="MF_00141"/>
    </source>
</evidence>
<dbReference type="FunFam" id="2.40.50.140:FF:000004">
    <property type="entry name" value="Elongation factor P"/>
    <property type="match status" value="1"/>
</dbReference>
<evidence type="ECO:0000256" key="2">
    <source>
        <dbReference type="ARBA" id="ARBA00004245"/>
    </source>
</evidence>
<dbReference type="PROSITE" id="PS01275">
    <property type="entry name" value="EFP"/>
    <property type="match status" value="1"/>
</dbReference>
<dbReference type="SMART" id="SM01185">
    <property type="entry name" value="EFP"/>
    <property type="match status" value="1"/>
</dbReference>
<reference evidence="14 15" key="1">
    <citation type="submission" date="2020-10" db="EMBL/GenBank/DDBJ databases">
        <title>Wide distribution of Phycisphaera-like planctomycetes from WD2101 soil group in peatlands and genome analysis of the first cultivated representative.</title>
        <authorList>
            <person name="Dedysh S.N."/>
            <person name="Beletsky A.V."/>
            <person name="Ivanova A."/>
            <person name="Kulichevskaya I.S."/>
            <person name="Suzina N.E."/>
            <person name="Philippov D.A."/>
            <person name="Rakitin A.L."/>
            <person name="Mardanov A.V."/>
            <person name="Ravin N.V."/>
        </authorList>
    </citation>
    <scope>NUCLEOTIDE SEQUENCE [LARGE SCALE GENOMIC DNA]</scope>
    <source>
        <strain evidence="14 15">M1803</strain>
    </source>
</reference>
<dbReference type="PROSITE" id="PS51336">
    <property type="entry name" value="DM10"/>
    <property type="match status" value="1"/>
</dbReference>
<dbReference type="NCBIfam" id="NF001810">
    <property type="entry name" value="PRK00529.1"/>
    <property type="match status" value="1"/>
</dbReference>
<sequence length="184" mass="20696">MRASDIRKGQAIRMDGKLFVVTNADHNTPGNLRAKVQFKLRDVVKGTIMDKRVGATDDMELINLDRRQVEYLYSDNDGHWVMDLETYDQQPIPKEVFGTDILYLKPNTQITAEFFEGKVTSYELPKTVELKVTDCPPGIKGATATNQTKDAEMETGLKVKVPPFIEIGEVIRIGTDNGNYLSRA</sequence>
<dbReference type="HAMAP" id="MF_00141">
    <property type="entry name" value="EF_P"/>
    <property type="match status" value="1"/>
</dbReference>
<evidence type="ECO:0000256" key="1">
    <source>
        <dbReference type="ARBA" id="ARBA00004138"/>
    </source>
</evidence>
<dbReference type="InterPro" id="IPR014722">
    <property type="entry name" value="Rib_uL2_dom2"/>
</dbReference>
<evidence type="ECO:0000256" key="7">
    <source>
        <dbReference type="ARBA" id="ARBA00022917"/>
    </source>
</evidence>
<dbReference type="CDD" id="cd04470">
    <property type="entry name" value="S1_EF-P_repeat_1"/>
    <property type="match status" value="1"/>
</dbReference>
<accession>A0A7M2WWL2</accession>
<dbReference type="InterPro" id="IPR012340">
    <property type="entry name" value="NA-bd_OB-fold"/>
</dbReference>
<evidence type="ECO:0000256" key="5">
    <source>
        <dbReference type="ARBA" id="ARBA00022490"/>
    </source>
</evidence>
<dbReference type="CDD" id="cd05794">
    <property type="entry name" value="S1_EF-P_repeat_2"/>
    <property type="match status" value="1"/>
</dbReference>
<dbReference type="InterPro" id="IPR013185">
    <property type="entry name" value="Transl_elong_KOW-like"/>
</dbReference>
<dbReference type="InterPro" id="IPR020599">
    <property type="entry name" value="Transl_elong_fac_P/YeiP"/>
</dbReference>
<dbReference type="InterPro" id="IPR008991">
    <property type="entry name" value="Translation_prot_SH3-like_sf"/>
</dbReference>
<feature type="domain" description="DM10" evidence="13">
    <location>
        <begin position="1"/>
        <end position="36"/>
    </location>
</feature>
<dbReference type="SMART" id="SM00841">
    <property type="entry name" value="Elong-fact-P_C"/>
    <property type="match status" value="1"/>
</dbReference>
<dbReference type="InterPro" id="IPR006602">
    <property type="entry name" value="DM10_dom"/>
</dbReference>
<name>A0A7M2WWL2_9BACT</name>
<comment type="similarity">
    <text evidence="4 10 12">Belongs to the elongation factor P family.</text>
</comment>
<dbReference type="Pfam" id="PF01132">
    <property type="entry name" value="EFP"/>
    <property type="match status" value="1"/>
</dbReference>
<dbReference type="SUPFAM" id="SSF50249">
    <property type="entry name" value="Nucleic acid-binding proteins"/>
    <property type="match status" value="2"/>
</dbReference>
<dbReference type="Pfam" id="PF09285">
    <property type="entry name" value="Elong-fact-P_C"/>
    <property type="match status" value="1"/>
</dbReference>
<evidence type="ECO:0000256" key="8">
    <source>
        <dbReference type="ARBA" id="ARBA00023212"/>
    </source>
</evidence>
<dbReference type="GO" id="GO:0043043">
    <property type="term" value="P:peptide biosynthetic process"/>
    <property type="evidence" value="ECO:0007669"/>
    <property type="project" value="InterPro"/>
</dbReference>
<dbReference type="PANTHER" id="PTHR30053">
    <property type="entry name" value="ELONGATION FACTOR P"/>
    <property type="match status" value="1"/>
</dbReference>
<dbReference type="InterPro" id="IPR001059">
    <property type="entry name" value="Transl_elong_P/YeiP_cen"/>
</dbReference>
<dbReference type="GO" id="GO:0003746">
    <property type="term" value="F:translation elongation factor activity"/>
    <property type="evidence" value="ECO:0007669"/>
    <property type="project" value="UniProtKB-UniRule"/>
</dbReference>
<comment type="function">
    <text evidence="10">Involved in peptide bond synthesis. Stimulates efficient translation and peptide-bond synthesis on native or reconstituted 70S ribosomes in vitro. Probably functions indirectly by altering the affinity of the ribosome for aminoacyl-tRNA, thus increasing their reactivity as acceptors for peptidyl transferase.</text>
</comment>
<dbReference type="AlphaFoldDB" id="A0A7M2WWL2"/>
<dbReference type="NCBIfam" id="TIGR00038">
    <property type="entry name" value="efp"/>
    <property type="match status" value="1"/>
</dbReference>
<evidence type="ECO:0000256" key="6">
    <source>
        <dbReference type="ARBA" id="ARBA00022768"/>
    </source>
</evidence>
<dbReference type="InterPro" id="IPR013852">
    <property type="entry name" value="Transl_elong_P/YeiP_CS"/>
</dbReference>
<dbReference type="GO" id="GO:0005829">
    <property type="term" value="C:cytosol"/>
    <property type="evidence" value="ECO:0007669"/>
    <property type="project" value="UniProtKB-ARBA"/>
</dbReference>
<dbReference type="SUPFAM" id="SSF50104">
    <property type="entry name" value="Translation proteins SH3-like domain"/>
    <property type="match status" value="1"/>
</dbReference>
<dbReference type="PIRSF" id="PIRSF005901">
    <property type="entry name" value="EF-P"/>
    <property type="match status" value="1"/>
</dbReference>
<dbReference type="EMBL" id="CP063458">
    <property type="protein sequence ID" value="QOV88900.1"/>
    <property type="molecule type" value="Genomic_DNA"/>
</dbReference>
<dbReference type="Pfam" id="PF08207">
    <property type="entry name" value="EFP_N"/>
    <property type="match status" value="1"/>
</dbReference>
<evidence type="ECO:0000256" key="12">
    <source>
        <dbReference type="RuleBase" id="RU004389"/>
    </source>
</evidence>
<dbReference type="GO" id="GO:0005856">
    <property type="term" value="C:cytoskeleton"/>
    <property type="evidence" value="ECO:0007669"/>
    <property type="project" value="UniProtKB-SubCell"/>
</dbReference>